<name>A0A4R7U0C2_9BACT</name>
<accession>A0A4R7U0C2</accession>
<dbReference type="EMBL" id="SOCH01000002">
    <property type="protein sequence ID" value="TDU98056.1"/>
    <property type="molecule type" value="Genomic_DNA"/>
</dbReference>
<sequence length="943" mass="106066">MQKKSLHLLTLTGSLITPIIGIPLLVSCKKIDYEQDIDIKFKQTKSTFFASDVLEKITLKSKSNKVRYTAKIIKFDDAIGEVELSITPNYKGTKKPFNLKISGFARKLEVILKQIKTIDLEEKDKYKVEDYKTNFENDLSKKITLKTSIGKNMQEFLHFYELFAKFTLEVKDAKQGIAILKSEFSLGEQKQTMETEISGFKITTIITKFIEQIKSVNPPIDLKDKDGKTVNDYATTYASDLKSQIVFQIEEKSLEAFLSEQGIEIESISLKPKDGDGKSGILEIKLKKGTDSEILSQEISGFKEDITLTEIIAKINSQTPPIDLKDKDGKTVNDYATTYASDLKSQIIFSVEGKSLEEWLNSVNTQIVGVDLKPKVNDSKIGILEIKLKKYLETKTLSQEIQGFEQDLTLDEIIAKINAETTSFDLKDKNDKTIAQYVAEHNADLKEQIQFKVETIEFEKWLAKNNAWINLVTLEAKEDGGTVGILEIEIKKGSETKSITSEISGFKADTTLEQIITQIKGLNPPIDLFGKETKTVSQFAEEFNGVIHNQINNTIESKTFVEWLTSHNTQVESSTLTQKVGSNNVGILEITLKRAGQTKSLSIEIVGFLADLTLDEIFTKLQSATPKIDLKEKSGKTVKKYLSEFGTKLKEKIEFKIDSTEFSLWLEGQGAKIQEVSLKEKDSDSKIGVLEIKIVKATHNKVFSNEILGFEENKLPKAFEEDLKLDGISDQQTVAEYIAQYTDLTQKVITNSKDNSQYKIFLSTNNIEFETVALKPLANGKAKLTVKVKDATDTTNILEKSFELSGFKASDPTTIEEAAAQGLLFTVDTNEPNYQNDVNAIKNWFETNGANTRHRRFEENNNGNGWTLKKSRKDKNPVIIGKSILFNEKWGKFKKHIRAADDSGNYGQIQVETDGTGGGIIKIFIEFKLNGGSEKYIVDFWKK</sequence>
<evidence type="ECO:0008006" key="3">
    <source>
        <dbReference type="Google" id="ProtNLM"/>
    </source>
</evidence>
<dbReference type="Proteomes" id="UP000294882">
    <property type="component" value="Unassembled WGS sequence"/>
</dbReference>
<evidence type="ECO:0000313" key="1">
    <source>
        <dbReference type="EMBL" id="TDU98056.1"/>
    </source>
</evidence>
<gene>
    <name evidence="1" type="ORF">JN03_0065</name>
</gene>
<dbReference type="PROSITE" id="PS51257">
    <property type="entry name" value="PROKAR_LIPOPROTEIN"/>
    <property type="match status" value="1"/>
</dbReference>
<evidence type="ECO:0000313" key="2">
    <source>
        <dbReference type="Proteomes" id="UP000294882"/>
    </source>
</evidence>
<reference evidence="1 2" key="1">
    <citation type="submission" date="2019-03" db="EMBL/GenBank/DDBJ databases">
        <title>Genomic Encyclopedia of Archaeal and Bacterial Type Strains, Phase II (KMG-II): from individual species to whole genera.</title>
        <authorList>
            <person name="Goeker M."/>
        </authorList>
    </citation>
    <scope>NUCLEOTIDE SEQUENCE [LARGE SCALE GENOMIC DNA]</scope>
    <source>
        <strain evidence="1 2">ATCC 25591</strain>
    </source>
</reference>
<dbReference type="RefSeq" id="WP_134076434.1">
    <property type="nucleotide sequence ID" value="NZ_SOCH01000002.1"/>
</dbReference>
<comment type="caution">
    <text evidence="1">The sequence shown here is derived from an EMBL/GenBank/DDBJ whole genome shotgun (WGS) entry which is preliminary data.</text>
</comment>
<organism evidence="1 2">
    <name type="scientific">Metamycoplasma hyosynoviae</name>
    <dbReference type="NCBI Taxonomy" id="29559"/>
    <lineage>
        <taxon>Bacteria</taxon>
        <taxon>Bacillati</taxon>
        <taxon>Mycoplasmatota</taxon>
        <taxon>Mycoplasmoidales</taxon>
        <taxon>Metamycoplasmataceae</taxon>
        <taxon>Metamycoplasma</taxon>
    </lineage>
</organism>
<proteinExistence type="predicted"/>
<dbReference type="AlphaFoldDB" id="A0A4R7U0C2"/>
<protein>
    <recommendedName>
        <fullName evidence="3">Lipoprotein-associated type-17 domain-containing protein</fullName>
    </recommendedName>
</protein>